<accession>A0A1T4M5N9</accession>
<keyword evidence="13" id="KW-1185">Reference proteome</keyword>
<dbReference type="InterPro" id="IPR015443">
    <property type="entry name" value="Aldose_1-epimerase"/>
</dbReference>
<gene>
    <name evidence="12" type="ORF">SAMN02745149_01845</name>
</gene>
<dbReference type="InterPro" id="IPR011013">
    <property type="entry name" value="Gal_mutarotase_sf_dom"/>
</dbReference>
<evidence type="ECO:0000256" key="3">
    <source>
        <dbReference type="ARBA" id="ARBA00006206"/>
    </source>
</evidence>
<protein>
    <recommendedName>
        <fullName evidence="5 8">Aldose 1-epimerase</fullName>
        <ecNumber evidence="4 8">5.1.3.3</ecNumber>
    </recommendedName>
</protein>
<reference evidence="12 13" key="1">
    <citation type="submission" date="2017-02" db="EMBL/GenBank/DDBJ databases">
        <authorList>
            <person name="Peterson S.W."/>
        </authorList>
    </citation>
    <scope>NUCLEOTIDE SEQUENCE [LARGE SCALE GENOMIC DNA]</scope>
    <source>
        <strain evidence="12 13">ATCC BAA-908</strain>
    </source>
</reference>
<evidence type="ECO:0000256" key="4">
    <source>
        <dbReference type="ARBA" id="ARBA00013185"/>
    </source>
</evidence>
<sequence length="351" mass="38527">MRFKKQFFGTLSDGQKASLFTVCEGGVSMSATDFGCALTSLVITDPHGKQTDVVLGFSTLDGYARSWGSFGAVIGRYSNKISGASFSLNGKKFQLFDNCGGSCLHGGFPRWENTLWKGKFIRRKGASGIQFRNVFSDGYQGFPGTLSVTVEYLIDKNAVLTMCFRAETDKATPVSITNHSYFNLSSAGDIRKNVLQLFCSKVLETADGNIPTGTMIDVRNTPYDFLEPKEIGADFDKMPEGYDDCFVTDAFSPDSGIPSAQSPLVRVAELSDFSSRIKMSVSSNAEGVQLYTAQFVKYLPGKYGACYMPFNAVCLETQNFPDSPNRPEFPSVILNPGQIYTGITEYKFSFF</sequence>
<evidence type="ECO:0000256" key="8">
    <source>
        <dbReference type="PIRNR" id="PIRNR005096"/>
    </source>
</evidence>
<dbReference type="OrthoDB" id="9779408at2"/>
<feature type="binding site" evidence="11">
    <location>
        <begin position="179"/>
        <end position="181"/>
    </location>
    <ligand>
        <name>beta-D-galactose</name>
        <dbReference type="ChEBI" id="CHEBI:27667"/>
    </ligand>
</feature>
<dbReference type="EMBL" id="FUWG01000014">
    <property type="protein sequence ID" value="SJZ62098.1"/>
    <property type="molecule type" value="Genomic_DNA"/>
</dbReference>
<feature type="binding site" evidence="10">
    <location>
        <position position="243"/>
    </location>
    <ligand>
        <name>beta-D-galactose</name>
        <dbReference type="ChEBI" id="CHEBI:27667"/>
    </ligand>
</feature>
<comment type="pathway">
    <text evidence="2 8">Carbohydrate metabolism; hexose metabolism.</text>
</comment>
<dbReference type="Proteomes" id="UP000190423">
    <property type="component" value="Unassembled WGS sequence"/>
</dbReference>
<organism evidence="12 13">
    <name type="scientific">Treponema porcinum</name>
    <dbReference type="NCBI Taxonomy" id="261392"/>
    <lineage>
        <taxon>Bacteria</taxon>
        <taxon>Pseudomonadati</taxon>
        <taxon>Spirochaetota</taxon>
        <taxon>Spirochaetia</taxon>
        <taxon>Spirochaetales</taxon>
        <taxon>Treponemataceae</taxon>
        <taxon>Treponema</taxon>
    </lineage>
</organism>
<evidence type="ECO:0000256" key="11">
    <source>
        <dbReference type="PIRSR" id="PIRSR005096-3"/>
    </source>
</evidence>
<dbReference type="UniPathway" id="UPA00242"/>
<dbReference type="SUPFAM" id="SSF74650">
    <property type="entry name" value="Galactose mutarotase-like"/>
    <property type="match status" value="1"/>
</dbReference>
<dbReference type="PROSITE" id="PS00545">
    <property type="entry name" value="ALDOSE_1_EPIMERASE"/>
    <property type="match status" value="1"/>
</dbReference>
<keyword evidence="7 8" id="KW-0119">Carbohydrate metabolism</keyword>
<evidence type="ECO:0000256" key="5">
    <source>
        <dbReference type="ARBA" id="ARBA00014165"/>
    </source>
</evidence>
<name>A0A1T4M5N9_TREPO</name>
<dbReference type="InterPro" id="IPR014718">
    <property type="entry name" value="GH-type_carb-bd"/>
</dbReference>
<dbReference type="InterPro" id="IPR008183">
    <property type="entry name" value="Aldose_1/G6P_1-epimerase"/>
</dbReference>
<feature type="active site" description="Proton donor" evidence="9">
    <location>
        <position position="179"/>
    </location>
</feature>
<evidence type="ECO:0000313" key="12">
    <source>
        <dbReference type="EMBL" id="SJZ62098.1"/>
    </source>
</evidence>
<dbReference type="GO" id="GO:0006006">
    <property type="term" value="P:glucose metabolic process"/>
    <property type="evidence" value="ECO:0007669"/>
    <property type="project" value="TreeGrafter"/>
</dbReference>
<dbReference type="AlphaFoldDB" id="A0A1T4M5N9"/>
<dbReference type="GeneID" id="78317126"/>
<dbReference type="PANTHER" id="PTHR10091:SF0">
    <property type="entry name" value="GALACTOSE MUTAROTASE"/>
    <property type="match status" value="1"/>
</dbReference>
<dbReference type="InterPro" id="IPR018052">
    <property type="entry name" value="Ald1_epimerase_CS"/>
</dbReference>
<evidence type="ECO:0000256" key="10">
    <source>
        <dbReference type="PIRSR" id="PIRSR005096-2"/>
    </source>
</evidence>
<evidence type="ECO:0000256" key="7">
    <source>
        <dbReference type="ARBA" id="ARBA00023277"/>
    </source>
</evidence>
<dbReference type="PANTHER" id="PTHR10091">
    <property type="entry name" value="ALDOSE-1-EPIMERASE"/>
    <property type="match status" value="1"/>
</dbReference>
<dbReference type="CDD" id="cd09019">
    <property type="entry name" value="galactose_mutarotase_like"/>
    <property type="match status" value="1"/>
</dbReference>
<dbReference type="InterPro" id="IPR047215">
    <property type="entry name" value="Galactose_mutarotase-like"/>
</dbReference>
<evidence type="ECO:0000313" key="13">
    <source>
        <dbReference type="Proteomes" id="UP000190423"/>
    </source>
</evidence>
<evidence type="ECO:0000256" key="2">
    <source>
        <dbReference type="ARBA" id="ARBA00005028"/>
    </source>
</evidence>
<dbReference type="GO" id="GO:0030246">
    <property type="term" value="F:carbohydrate binding"/>
    <property type="evidence" value="ECO:0007669"/>
    <property type="project" value="InterPro"/>
</dbReference>
<dbReference type="EC" id="5.1.3.3" evidence="4 8"/>
<evidence type="ECO:0000256" key="9">
    <source>
        <dbReference type="PIRSR" id="PIRSR005096-1"/>
    </source>
</evidence>
<comment type="catalytic activity">
    <reaction evidence="1 8">
        <text>alpha-D-glucose = beta-D-glucose</text>
        <dbReference type="Rhea" id="RHEA:10264"/>
        <dbReference type="ChEBI" id="CHEBI:15903"/>
        <dbReference type="ChEBI" id="CHEBI:17925"/>
        <dbReference type="EC" id="5.1.3.3"/>
    </reaction>
</comment>
<evidence type="ECO:0000256" key="6">
    <source>
        <dbReference type="ARBA" id="ARBA00023235"/>
    </source>
</evidence>
<dbReference type="PIRSF" id="PIRSF005096">
    <property type="entry name" value="GALM"/>
    <property type="match status" value="1"/>
</dbReference>
<evidence type="ECO:0000256" key="1">
    <source>
        <dbReference type="ARBA" id="ARBA00001614"/>
    </source>
</evidence>
<dbReference type="Gene3D" id="2.70.98.10">
    <property type="match status" value="1"/>
</dbReference>
<comment type="similarity">
    <text evidence="3 8">Belongs to the aldose epimerase family.</text>
</comment>
<feature type="active site" description="Proton acceptor" evidence="9">
    <location>
        <position position="316"/>
    </location>
</feature>
<proteinExistence type="inferred from homology"/>
<dbReference type="GO" id="GO:0004034">
    <property type="term" value="F:aldose 1-epimerase activity"/>
    <property type="evidence" value="ECO:0007669"/>
    <property type="project" value="UniProtKB-EC"/>
</dbReference>
<dbReference type="STRING" id="261392.SAMN02745149_01845"/>
<dbReference type="GO" id="GO:0033499">
    <property type="term" value="P:galactose catabolic process via UDP-galactose, Leloir pathway"/>
    <property type="evidence" value="ECO:0007669"/>
    <property type="project" value="TreeGrafter"/>
</dbReference>
<dbReference type="Pfam" id="PF01263">
    <property type="entry name" value="Aldose_epim"/>
    <property type="match status" value="1"/>
</dbReference>
<dbReference type="RefSeq" id="WP_078933748.1">
    <property type="nucleotide sequence ID" value="NZ_FUWG01000014.1"/>
</dbReference>
<keyword evidence="6 8" id="KW-0413">Isomerase</keyword>